<evidence type="ECO:0000259" key="7">
    <source>
        <dbReference type="PROSITE" id="PS50967"/>
    </source>
</evidence>
<evidence type="ECO:0000313" key="9">
    <source>
        <dbReference type="Proteomes" id="UP000014975"/>
    </source>
</evidence>
<gene>
    <name evidence="6" type="primary">rnd</name>
    <name evidence="8" type="ORF">dsat_0092</name>
</gene>
<dbReference type="InterPro" id="IPR012337">
    <property type="entry name" value="RNaseH-like_sf"/>
</dbReference>
<evidence type="ECO:0000256" key="2">
    <source>
        <dbReference type="ARBA" id="ARBA00022694"/>
    </source>
</evidence>
<dbReference type="Pfam" id="PF01612">
    <property type="entry name" value="DNA_pol_A_exo1"/>
    <property type="match status" value="1"/>
</dbReference>
<dbReference type="SMART" id="SM00341">
    <property type="entry name" value="HRDC"/>
    <property type="match status" value="1"/>
</dbReference>
<protein>
    <recommendedName>
        <fullName evidence="6">Ribonuclease D</fullName>
        <shortName evidence="6">RNase D</shortName>
        <ecNumber evidence="6">3.1.13.5</ecNumber>
    </recommendedName>
</protein>
<comment type="caution">
    <text evidence="8">The sequence shown here is derived from an EMBL/GenBank/DDBJ whole genome shotgun (WGS) entry which is preliminary data.</text>
</comment>
<evidence type="ECO:0000256" key="3">
    <source>
        <dbReference type="ARBA" id="ARBA00022722"/>
    </source>
</evidence>
<keyword evidence="2 6" id="KW-0819">tRNA processing</keyword>
<sequence length="406" mass="46433">MVRAVNALNICRLIGRAVLKYCPLTPSPIVAEDEIRPRFVATDAALEKACAHFRRAGAIGVDTEFVRVRTYFPMLGLIQVADKRNTWLIDPLAVSDMTPFARVLSDRAVLKVMHSCSEDLEVLSYLTGEPLGPVFDTQIAAAFLGFGFQAGYQQLSKTLFGTQMCKSETRSDWLARPLSENQIRYAAMDVVCLLPMHRALTRELRKLGRLEWALEEIERMNREVTRDVEPEDYYLRFGGLWQCDRRELGALRDLFAWRERQAMRRDLPRTFIMQDKTLRAIAKAMPMTMRDISKMEEVKPSFARRYGRTLTRIVREIMKTPEESLPVRPVRPPNPRKVGRLVEKLRPVVAETAEALKLPPELLARKKSVTELAENVIMNLTNPLPDELRGWRKAVIGDKLLAALEK</sequence>
<keyword evidence="5 6" id="KW-0269">Exonuclease</keyword>
<keyword evidence="3 6" id="KW-0540">Nuclease</keyword>
<dbReference type="CDD" id="cd06142">
    <property type="entry name" value="RNaseD_exo"/>
    <property type="match status" value="1"/>
</dbReference>
<evidence type="ECO:0000256" key="6">
    <source>
        <dbReference type="HAMAP-Rule" id="MF_01899"/>
    </source>
</evidence>
<evidence type="ECO:0000313" key="8">
    <source>
        <dbReference type="EMBL" id="EPR34444.1"/>
    </source>
</evidence>
<dbReference type="PATRIC" id="fig|1121439.3.peg.1311"/>
<dbReference type="GO" id="GO:0003676">
    <property type="term" value="F:nucleic acid binding"/>
    <property type="evidence" value="ECO:0007669"/>
    <property type="project" value="InterPro"/>
</dbReference>
<dbReference type="HAMAP" id="MF_01899">
    <property type="entry name" value="RNase_D"/>
    <property type="match status" value="1"/>
</dbReference>
<name>S7UKS1_9BACT</name>
<dbReference type="SUPFAM" id="SSF53098">
    <property type="entry name" value="Ribonuclease H-like"/>
    <property type="match status" value="1"/>
</dbReference>
<dbReference type="GO" id="GO:0008408">
    <property type="term" value="F:3'-5' exonuclease activity"/>
    <property type="evidence" value="ECO:0007669"/>
    <property type="project" value="InterPro"/>
</dbReference>
<dbReference type="InterPro" id="IPR010997">
    <property type="entry name" value="HRDC-like_sf"/>
</dbReference>
<evidence type="ECO:0000256" key="1">
    <source>
        <dbReference type="ARBA" id="ARBA00022490"/>
    </source>
</evidence>
<keyword evidence="1 6" id="KW-0963">Cytoplasm</keyword>
<dbReference type="GO" id="GO:0042780">
    <property type="term" value="P:tRNA 3'-end processing"/>
    <property type="evidence" value="ECO:0007669"/>
    <property type="project" value="UniProtKB-UniRule"/>
</dbReference>
<dbReference type="eggNOG" id="COG0349">
    <property type="taxonomic scope" value="Bacteria"/>
</dbReference>
<dbReference type="AlphaFoldDB" id="S7UKS1"/>
<comment type="subcellular location">
    <subcellularLocation>
        <location evidence="6">Cytoplasm</location>
    </subcellularLocation>
</comment>
<keyword evidence="4 6" id="KW-0378">Hydrolase</keyword>
<dbReference type="GO" id="GO:0005737">
    <property type="term" value="C:cytoplasm"/>
    <property type="evidence" value="ECO:0007669"/>
    <property type="project" value="UniProtKB-SubCell"/>
</dbReference>
<dbReference type="Proteomes" id="UP000014975">
    <property type="component" value="Unassembled WGS sequence"/>
</dbReference>
<dbReference type="Gene3D" id="3.30.420.10">
    <property type="entry name" value="Ribonuclease H-like superfamily/Ribonuclease H"/>
    <property type="match status" value="1"/>
</dbReference>
<comment type="catalytic activity">
    <reaction evidence="6">
        <text>Exonucleolytic cleavage that removes extra residues from the 3'-terminus of tRNA to produce 5'-mononucleotides.</text>
        <dbReference type="EC" id="3.1.13.5"/>
    </reaction>
</comment>
<dbReference type="OrthoDB" id="144122at2"/>
<dbReference type="EMBL" id="ATHI01000011">
    <property type="protein sequence ID" value="EPR34444.1"/>
    <property type="molecule type" value="Genomic_DNA"/>
</dbReference>
<dbReference type="GO" id="GO:0000166">
    <property type="term" value="F:nucleotide binding"/>
    <property type="evidence" value="ECO:0007669"/>
    <property type="project" value="InterPro"/>
</dbReference>
<dbReference type="SMART" id="SM00474">
    <property type="entry name" value="35EXOc"/>
    <property type="match status" value="1"/>
</dbReference>
<dbReference type="EC" id="3.1.13.5" evidence="6"/>
<comment type="cofactor">
    <cofactor evidence="6">
        <name>a divalent metal cation</name>
        <dbReference type="ChEBI" id="CHEBI:60240"/>
    </cofactor>
</comment>
<dbReference type="PANTHER" id="PTHR47649">
    <property type="entry name" value="RIBONUCLEASE D"/>
    <property type="match status" value="1"/>
</dbReference>
<keyword evidence="9" id="KW-1185">Reference proteome</keyword>
<evidence type="ECO:0000256" key="5">
    <source>
        <dbReference type="ARBA" id="ARBA00022839"/>
    </source>
</evidence>
<dbReference type="PANTHER" id="PTHR47649:SF1">
    <property type="entry name" value="RIBONUCLEASE D"/>
    <property type="match status" value="1"/>
</dbReference>
<comment type="similarity">
    <text evidence="6">Belongs to the RNase D family.</text>
</comment>
<dbReference type="InterPro" id="IPR044876">
    <property type="entry name" value="HRDC_dom_sf"/>
</dbReference>
<organism evidence="8 9">
    <name type="scientific">Alkalidesulfovibrio alkalitolerans DSM 16529</name>
    <dbReference type="NCBI Taxonomy" id="1121439"/>
    <lineage>
        <taxon>Bacteria</taxon>
        <taxon>Pseudomonadati</taxon>
        <taxon>Thermodesulfobacteriota</taxon>
        <taxon>Desulfovibrionia</taxon>
        <taxon>Desulfovibrionales</taxon>
        <taxon>Desulfovibrionaceae</taxon>
        <taxon>Alkalidesulfovibrio</taxon>
    </lineage>
</organism>
<dbReference type="PROSITE" id="PS50967">
    <property type="entry name" value="HRDC"/>
    <property type="match status" value="1"/>
</dbReference>
<dbReference type="InterPro" id="IPR002562">
    <property type="entry name" value="3'-5'_exonuclease_dom"/>
</dbReference>
<dbReference type="InterPro" id="IPR051086">
    <property type="entry name" value="RNase_D-like"/>
</dbReference>
<dbReference type="InterPro" id="IPR002121">
    <property type="entry name" value="HRDC_dom"/>
</dbReference>
<dbReference type="InterPro" id="IPR036397">
    <property type="entry name" value="RNaseH_sf"/>
</dbReference>
<reference evidence="8 9" key="1">
    <citation type="journal article" date="2013" name="Genome Announc.">
        <title>Draft genome sequences for three mercury-methylating, sulfate-reducing bacteria.</title>
        <authorList>
            <person name="Brown S.D."/>
            <person name="Hurt R.A.Jr."/>
            <person name="Gilmour C.C."/>
            <person name="Elias D.A."/>
        </authorList>
    </citation>
    <scope>NUCLEOTIDE SEQUENCE [LARGE SCALE GENOMIC DNA]</scope>
    <source>
        <strain evidence="8 9">DSM 16529</strain>
    </source>
</reference>
<feature type="domain" description="HRDC" evidence="7">
    <location>
        <begin position="244"/>
        <end position="324"/>
    </location>
</feature>
<evidence type="ECO:0000256" key="4">
    <source>
        <dbReference type="ARBA" id="ARBA00022801"/>
    </source>
</evidence>
<proteinExistence type="inferred from homology"/>
<comment type="function">
    <text evidence="6">Exonuclease involved in the 3' processing of various precursor tRNAs. Initiates hydrolysis at the 3'-terminus of an RNA molecule and releases 5'-mononucleotides.</text>
</comment>
<dbReference type="NCBIfam" id="TIGR01388">
    <property type="entry name" value="rnd"/>
    <property type="match status" value="1"/>
</dbReference>
<dbReference type="GO" id="GO:0033890">
    <property type="term" value="F:ribonuclease D activity"/>
    <property type="evidence" value="ECO:0007669"/>
    <property type="project" value="UniProtKB-UniRule"/>
</dbReference>
<dbReference type="InterPro" id="IPR006292">
    <property type="entry name" value="RNase_D"/>
</dbReference>
<accession>S7UKS1</accession>
<dbReference type="STRING" id="1121439.dsat_0092"/>
<dbReference type="Gene3D" id="1.10.150.80">
    <property type="entry name" value="HRDC domain"/>
    <property type="match status" value="2"/>
</dbReference>
<dbReference type="Pfam" id="PF00570">
    <property type="entry name" value="HRDC"/>
    <property type="match status" value="1"/>
</dbReference>
<dbReference type="SUPFAM" id="SSF47819">
    <property type="entry name" value="HRDC-like"/>
    <property type="match status" value="2"/>
</dbReference>